<dbReference type="EMBL" id="UOGI01000028">
    <property type="protein sequence ID" value="VAX28552.1"/>
    <property type="molecule type" value="Genomic_DNA"/>
</dbReference>
<dbReference type="SUPFAM" id="SSF52540">
    <property type="entry name" value="P-loop containing nucleoside triphosphate hydrolases"/>
    <property type="match status" value="1"/>
</dbReference>
<keyword evidence="6" id="KW-0067">ATP-binding</keyword>
<dbReference type="Pfam" id="PF00664">
    <property type="entry name" value="ABC_membrane"/>
    <property type="match status" value="1"/>
</dbReference>
<feature type="transmembrane region" description="Helical" evidence="9">
    <location>
        <begin position="178"/>
        <end position="198"/>
    </location>
</feature>
<dbReference type="Pfam" id="PF00005">
    <property type="entry name" value="ABC_tran"/>
    <property type="match status" value="1"/>
</dbReference>
<dbReference type="PROSITE" id="PS00211">
    <property type="entry name" value="ABC_TRANSPORTER_1"/>
    <property type="match status" value="1"/>
</dbReference>
<feature type="domain" description="ABC transporter" evidence="10">
    <location>
        <begin position="361"/>
        <end position="599"/>
    </location>
</feature>
<evidence type="ECO:0000256" key="3">
    <source>
        <dbReference type="ARBA" id="ARBA00022475"/>
    </source>
</evidence>
<dbReference type="GO" id="GO:0140359">
    <property type="term" value="F:ABC-type transporter activity"/>
    <property type="evidence" value="ECO:0007669"/>
    <property type="project" value="InterPro"/>
</dbReference>
<dbReference type="GO" id="GO:0005524">
    <property type="term" value="F:ATP binding"/>
    <property type="evidence" value="ECO:0007669"/>
    <property type="project" value="UniProtKB-KW"/>
</dbReference>
<feature type="transmembrane region" description="Helical" evidence="9">
    <location>
        <begin position="75"/>
        <end position="102"/>
    </location>
</feature>
<feature type="transmembrane region" description="Helical" evidence="9">
    <location>
        <begin position="147"/>
        <end position="172"/>
    </location>
</feature>
<evidence type="ECO:0000256" key="9">
    <source>
        <dbReference type="SAM" id="Phobius"/>
    </source>
</evidence>
<keyword evidence="8 9" id="KW-0472">Membrane</keyword>
<dbReference type="SUPFAM" id="SSF90123">
    <property type="entry name" value="ABC transporter transmembrane region"/>
    <property type="match status" value="1"/>
</dbReference>
<dbReference type="InterPro" id="IPR039421">
    <property type="entry name" value="Type_1_exporter"/>
</dbReference>
<dbReference type="Gene3D" id="3.40.50.300">
    <property type="entry name" value="P-loop containing nucleotide triphosphate hydrolases"/>
    <property type="match status" value="1"/>
</dbReference>
<dbReference type="PANTHER" id="PTHR24221:SF654">
    <property type="entry name" value="ATP-BINDING CASSETTE SUB-FAMILY B MEMBER 6"/>
    <property type="match status" value="1"/>
</dbReference>
<evidence type="ECO:0000259" key="10">
    <source>
        <dbReference type="PROSITE" id="PS50893"/>
    </source>
</evidence>
<dbReference type="GO" id="GO:0034040">
    <property type="term" value="F:ATPase-coupled lipid transmembrane transporter activity"/>
    <property type="evidence" value="ECO:0007669"/>
    <property type="project" value="TreeGrafter"/>
</dbReference>
<proteinExistence type="predicted"/>
<gene>
    <name evidence="12" type="ORF">MNBD_NITROSPIRAE03-58</name>
</gene>
<dbReference type="SMART" id="SM00382">
    <property type="entry name" value="AAA"/>
    <property type="match status" value="1"/>
</dbReference>
<keyword evidence="4 9" id="KW-0812">Transmembrane</keyword>
<evidence type="ECO:0000256" key="7">
    <source>
        <dbReference type="ARBA" id="ARBA00022989"/>
    </source>
</evidence>
<dbReference type="FunFam" id="3.40.50.300:FF:000221">
    <property type="entry name" value="Multidrug ABC transporter ATP-binding protein"/>
    <property type="match status" value="1"/>
</dbReference>
<organism evidence="12">
    <name type="scientific">hydrothermal vent metagenome</name>
    <dbReference type="NCBI Taxonomy" id="652676"/>
    <lineage>
        <taxon>unclassified sequences</taxon>
        <taxon>metagenomes</taxon>
        <taxon>ecological metagenomes</taxon>
    </lineage>
</organism>
<evidence type="ECO:0000256" key="1">
    <source>
        <dbReference type="ARBA" id="ARBA00004651"/>
    </source>
</evidence>
<dbReference type="PANTHER" id="PTHR24221">
    <property type="entry name" value="ATP-BINDING CASSETTE SUB-FAMILY B"/>
    <property type="match status" value="1"/>
</dbReference>
<keyword evidence="2" id="KW-0813">Transport</keyword>
<dbReference type="InterPro" id="IPR011527">
    <property type="entry name" value="ABC1_TM_dom"/>
</dbReference>
<dbReference type="InterPro" id="IPR003593">
    <property type="entry name" value="AAA+_ATPase"/>
</dbReference>
<evidence type="ECO:0000256" key="5">
    <source>
        <dbReference type="ARBA" id="ARBA00022741"/>
    </source>
</evidence>
<dbReference type="PROSITE" id="PS50893">
    <property type="entry name" value="ABC_TRANSPORTER_2"/>
    <property type="match status" value="1"/>
</dbReference>
<evidence type="ECO:0000256" key="8">
    <source>
        <dbReference type="ARBA" id="ARBA00023136"/>
    </source>
</evidence>
<dbReference type="InterPro" id="IPR027417">
    <property type="entry name" value="P-loop_NTPase"/>
</dbReference>
<dbReference type="InterPro" id="IPR036640">
    <property type="entry name" value="ABC1_TM_sf"/>
</dbReference>
<keyword evidence="5" id="KW-0547">Nucleotide-binding</keyword>
<keyword evidence="3" id="KW-1003">Cell membrane</keyword>
<dbReference type="GO" id="GO:0005886">
    <property type="term" value="C:plasma membrane"/>
    <property type="evidence" value="ECO:0007669"/>
    <property type="project" value="UniProtKB-SubCell"/>
</dbReference>
<feature type="transmembrane region" description="Helical" evidence="9">
    <location>
        <begin position="266"/>
        <end position="286"/>
    </location>
</feature>
<dbReference type="GO" id="GO:0016887">
    <property type="term" value="F:ATP hydrolysis activity"/>
    <property type="evidence" value="ECO:0007669"/>
    <property type="project" value="InterPro"/>
</dbReference>
<sequence>MIKNFSKIFALFSKREKRHICWLFGGILIMGLTEITGIVSIAPFMGIVSNPAIIHTNKYLSQVYNALGFSSSNQFLFFTGVTVLAVLAFGNGFSSFITWLLLRFTFLQGHSLSVRLLNKYLSQPYVFFLNRNTADLSKNILMEVHRVIGGVLMPGMQVLTKIVVALSILGLLIVVDPLLAVTVAIVLGGAYAAVFGLIRMKLARIGKTSAEARTQCFKVASEALGGVKDLKLFGRESVFLQRYFTTSRQFAGYEATSQILSQLPRYALETIAFGGILLIVLYLIGVKQNAETALPLISLYAFAGYRLMPALQRIFIGMTTIRYNLPALDILHNDLSPQAPDSDTAFDHPETTPPLEFKDRIELRDIVYYYPNTSTPTVNNLNLEIKSKTTVGFVGVTGSGKTTTVDIMLGLLSPAKGQLIVDGIEITLANVRSWQKNLGYVPQSIYLTDDTVMRNIAFGVRDKEIDNKAVERAARIANLHDFIMHDLPDGYHTLVGERGVRLSGGQRQRIGIARALYHDPKVLIFDEATSALDGITENAIMEAIRNISRKKTVIMVAHRLTTVQECDVIYMLEKGKVTAKGTYSELIESSSQFRRMANVTHPGPAL</sequence>
<feature type="transmembrane region" description="Helical" evidence="9">
    <location>
        <begin position="20"/>
        <end position="42"/>
    </location>
</feature>
<dbReference type="Gene3D" id="1.20.1560.10">
    <property type="entry name" value="ABC transporter type 1, transmembrane domain"/>
    <property type="match status" value="1"/>
</dbReference>
<keyword evidence="7 9" id="KW-1133">Transmembrane helix</keyword>
<name>A0A3B1CJV3_9ZZZZ</name>
<evidence type="ECO:0000256" key="4">
    <source>
        <dbReference type="ARBA" id="ARBA00022692"/>
    </source>
</evidence>
<evidence type="ECO:0000313" key="12">
    <source>
        <dbReference type="EMBL" id="VAX28552.1"/>
    </source>
</evidence>
<dbReference type="InterPro" id="IPR017871">
    <property type="entry name" value="ABC_transporter-like_CS"/>
</dbReference>
<dbReference type="PROSITE" id="PS50929">
    <property type="entry name" value="ABC_TM1F"/>
    <property type="match status" value="1"/>
</dbReference>
<feature type="domain" description="ABC transmembrane type-1" evidence="11">
    <location>
        <begin position="59"/>
        <end position="321"/>
    </location>
</feature>
<dbReference type="InterPro" id="IPR003439">
    <property type="entry name" value="ABC_transporter-like_ATP-bd"/>
</dbReference>
<evidence type="ECO:0000256" key="6">
    <source>
        <dbReference type="ARBA" id="ARBA00022840"/>
    </source>
</evidence>
<accession>A0A3B1CJV3</accession>
<reference evidence="12" key="1">
    <citation type="submission" date="2018-06" db="EMBL/GenBank/DDBJ databases">
        <authorList>
            <person name="Zhirakovskaya E."/>
        </authorList>
    </citation>
    <scope>NUCLEOTIDE SEQUENCE</scope>
</reference>
<dbReference type="AlphaFoldDB" id="A0A3B1CJV3"/>
<comment type="subcellular location">
    <subcellularLocation>
        <location evidence="1">Cell membrane</location>
        <topology evidence="1">Multi-pass membrane protein</topology>
    </subcellularLocation>
</comment>
<evidence type="ECO:0000259" key="11">
    <source>
        <dbReference type="PROSITE" id="PS50929"/>
    </source>
</evidence>
<evidence type="ECO:0000256" key="2">
    <source>
        <dbReference type="ARBA" id="ARBA00022448"/>
    </source>
</evidence>
<protein>
    <submittedName>
        <fullName evidence="12">Phospholipid-lipopolysaccharide ABC transporter</fullName>
    </submittedName>
</protein>